<evidence type="ECO:0000313" key="2">
    <source>
        <dbReference type="Proteomes" id="UP000298646"/>
    </source>
</evidence>
<accession>A0AAE6BNR3</accession>
<dbReference type="Proteomes" id="UP000298646">
    <property type="component" value="Chromosome linear"/>
</dbReference>
<proteinExistence type="predicted"/>
<dbReference type="RefSeq" id="WP_137086144.1">
    <property type="nucleotide sequence ID" value="NZ_CP039908.1"/>
</dbReference>
<name>A0AAE6BNR3_AGRTU</name>
<organism evidence="1 2">
    <name type="scientific">Agrobacterium tumefaciens</name>
    <dbReference type="NCBI Taxonomy" id="358"/>
    <lineage>
        <taxon>Bacteria</taxon>
        <taxon>Pseudomonadati</taxon>
        <taxon>Pseudomonadota</taxon>
        <taxon>Alphaproteobacteria</taxon>
        <taxon>Hyphomicrobiales</taxon>
        <taxon>Rhizobiaceae</taxon>
        <taxon>Rhizobium/Agrobacterium group</taxon>
        <taxon>Agrobacterium</taxon>
        <taxon>Agrobacterium tumefaciens complex</taxon>
    </lineage>
</organism>
<sequence>MKYREVFEKDRGFHLYRYKVSVLLHATAYSSRLTDDELSDYTAFIGKYLDDISEKPPRPIDYRPVPAVTLSDFAPLDNSPFYKFVSDETWRYIDSGNFQFGTAKYYRNTPNLHIKDEREGYANLHIGSGDDQLHLSVSTGENFAIFCGTSTNVESSERGMRRKFGDKIIKIADPKCFCERVRNLIGAKSYHIHDVIYSDLKNFIIEMDDIHDFVKITGNRDLTEEALHNINRRFFRIIYDTGIIPSLFMKPHSYSDEQESRIIFEMDSDISDQTIRLQDNYLRSLIELF</sequence>
<evidence type="ECO:0000313" key="1">
    <source>
        <dbReference type="EMBL" id="QCM01538.1"/>
    </source>
</evidence>
<protein>
    <submittedName>
        <fullName evidence="1">Uncharacterized protein</fullName>
    </submittedName>
</protein>
<dbReference type="EMBL" id="CP039908">
    <property type="protein sequence ID" value="QCM01538.1"/>
    <property type="molecule type" value="Genomic_DNA"/>
</dbReference>
<reference evidence="1 2" key="1">
    <citation type="submission" date="2019-04" db="EMBL/GenBank/DDBJ databases">
        <title>Complete genome sequence of Agrobacterium tumefaciens CFBP6624.</title>
        <authorList>
            <person name="Haryono M."/>
            <person name="Lin Y.-C."/>
            <person name="Lai E.-M."/>
            <person name="Kuo C.-H."/>
        </authorList>
    </citation>
    <scope>NUCLEOTIDE SEQUENCE [LARGE SCALE GENOMIC DNA]</scope>
    <source>
        <strain evidence="1 2">CFBP6624</strain>
    </source>
</reference>
<dbReference type="AlphaFoldDB" id="A0AAE6BNR3"/>
<gene>
    <name evidence="1" type="ORF">CFBP6624_14865</name>
</gene>